<keyword evidence="3" id="KW-1185">Reference proteome</keyword>
<evidence type="ECO:0000313" key="3">
    <source>
        <dbReference type="Proteomes" id="UP000176204"/>
    </source>
</evidence>
<accession>A0A1C7PCY6</accession>
<keyword evidence="1" id="KW-0732">Signal</keyword>
<dbReference type="Proteomes" id="UP000176204">
    <property type="component" value="Chromosome I"/>
</dbReference>
<feature type="signal peptide" evidence="1">
    <location>
        <begin position="1"/>
        <end position="21"/>
    </location>
</feature>
<dbReference type="InterPro" id="IPR006597">
    <property type="entry name" value="Sel1-like"/>
</dbReference>
<dbReference type="Pfam" id="PF08238">
    <property type="entry name" value="Sel1"/>
    <property type="match status" value="10"/>
</dbReference>
<dbReference type="PANTHER" id="PTHR11102">
    <property type="entry name" value="SEL-1-LIKE PROTEIN"/>
    <property type="match status" value="1"/>
</dbReference>
<reference evidence="3" key="1">
    <citation type="submission" date="2016-09" db="EMBL/GenBank/DDBJ databases">
        <authorList>
            <person name="Koehorst J."/>
        </authorList>
    </citation>
    <scope>NUCLEOTIDE SEQUENCE [LARGE SCALE GENOMIC DNA]</scope>
</reference>
<dbReference type="SMART" id="SM00671">
    <property type="entry name" value="SEL1"/>
    <property type="match status" value="9"/>
</dbReference>
<dbReference type="Gene3D" id="1.25.40.10">
    <property type="entry name" value="Tetratricopeptide repeat domain"/>
    <property type="match status" value="4"/>
</dbReference>
<evidence type="ECO:0000256" key="1">
    <source>
        <dbReference type="SAM" id="SignalP"/>
    </source>
</evidence>
<dbReference type="PANTHER" id="PTHR11102:SF160">
    <property type="entry name" value="ERAD-ASSOCIATED E3 UBIQUITIN-PROTEIN LIGASE COMPONENT HRD3"/>
    <property type="match status" value="1"/>
</dbReference>
<protein>
    <submittedName>
        <fullName evidence="2">Sel1 repeat</fullName>
    </submittedName>
</protein>
<sequence>MKTTILIAAYCALHFSASLLIGQETQPLPLDYDCPANLTAQTIATLQTEANAGNPIARNRLGYLIFHHQLPPPATQPNHSAAALEYFRLAAEQGHPQAQYNLGRIYHTGTENTAADIPLALHWYRKSAAQGCPEAEFILAECAFQGIGTPQNREQAVSIYRELAQKGYPEARRRLADCLNQGTGTEPSPEQAAEWYLKAATAYGCGDITNATPATPYIYPDSPCIDPAWIPGTHQTSAQLAPFKIIECLRQAAQQGNPDAQTALAYAYKHGIGTLKNAHSAQEWEQKSKTERLRRIARDSEAAENGQADAQYRLGQHYQNGTILNNYYGQSAHYWYQKAAEQGHPQAQLALAQLYAFGIDPLNSQKQQHEKQAAYWYRRAAEQGVMQAQIELAHCYAFGWGIEENAALAAHWYARADKQGPLIFKIEQFWNTVIPEESPRSYPAPNDLPSAAEIPRDPEDLPLIRKALNGNIEAQNTLGRYYERPGLRNNKLALAWYRKAAAQGNKQAAAAVLRVQENIKHPRNHY</sequence>
<dbReference type="RefSeq" id="WP_067774371.1">
    <property type="nucleotide sequence ID" value="NZ_LIGX01000018.1"/>
</dbReference>
<gene>
    <name evidence="2" type="ORF">PYTT_1617</name>
</gene>
<dbReference type="InterPro" id="IPR050767">
    <property type="entry name" value="Sel1_AlgK"/>
</dbReference>
<evidence type="ECO:0000313" key="2">
    <source>
        <dbReference type="EMBL" id="SEH90851.1"/>
    </source>
</evidence>
<dbReference type="SUPFAM" id="SSF81901">
    <property type="entry name" value="HCP-like"/>
    <property type="match status" value="2"/>
</dbReference>
<organism evidence="2 3">
    <name type="scientific">Akkermansia glycaniphila</name>
    <dbReference type="NCBI Taxonomy" id="1679444"/>
    <lineage>
        <taxon>Bacteria</taxon>
        <taxon>Pseudomonadati</taxon>
        <taxon>Verrucomicrobiota</taxon>
        <taxon>Verrucomicrobiia</taxon>
        <taxon>Verrucomicrobiales</taxon>
        <taxon>Akkermansiaceae</taxon>
        <taxon>Akkermansia</taxon>
    </lineage>
</organism>
<dbReference type="KEGG" id="agl:PYTT_1617"/>
<dbReference type="AlphaFoldDB" id="A0A1C7PCY6"/>
<dbReference type="EMBL" id="LT629973">
    <property type="protein sequence ID" value="SEH90851.1"/>
    <property type="molecule type" value="Genomic_DNA"/>
</dbReference>
<dbReference type="STRING" id="1679444.PYTT_1617"/>
<dbReference type="PATRIC" id="fig|1679444.3.peg.2493"/>
<dbReference type="OrthoDB" id="193483at2"/>
<name>A0A1C7PCY6_9BACT</name>
<proteinExistence type="predicted"/>
<feature type="chain" id="PRO_5014266552" evidence="1">
    <location>
        <begin position="22"/>
        <end position="526"/>
    </location>
</feature>
<dbReference type="InterPro" id="IPR011990">
    <property type="entry name" value="TPR-like_helical_dom_sf"/>
</dbReference>